<sequence>MVSKELLKKNPDLFNRKHYIAKNSTQQPEFLKKHPNFDGRGVIIGIIDSCIDVSLPGLQKTSTGIPKIIDCIDLTGNGFVNTSTIKSMDKNNILIGLTGRKLRIPLTWKNPTGEWHLGIKSIYELFDEEALEKFIEFRENKIKKENEALKKSLEEISNVEERNFMLKYLKETENLAKDSIVLDCIVWNNGKEWNACLDTSFIGDLKNVKVLTNFKDSHEFGTFLNDLTFCLNIRENGNLLEICATYDEHGTVIANICAGFYPEEPEKNGLAPGAQIISFAVWDARDCEYGSHRAITRAFYKCIEMNVDIINFSVVSSFSSQGPMPKSGGCGVTLVAPGHGVAGMPRHYSYKTQLYDATSYSCPNAVGAISCLISGLKAKSIPITFFKLKLALINTAFLPKNGCKLSFGNGIIQIKNAFKFYVEKINFFPIQITNITTSLIEKNTFWKKLWENSDCKSGILLKVTDKNKKIYNYVVKININSNFSNENLFKIKWNLKLSKNAETFIKDYSTVNENNEFSIKIDKTELKQNSINYAEIIGFDSSNLFWGPLFYFPITVIIPKNFYETEKIDEIIELNSIFPYRLFIPPFSSEICGFFIRLKNLENGNSDVTVQIHCAEFHGIMNDIWVQNLDFDEKHILQKCKYDLSFNNDIHEICIILGDEKKINSFKFQFELSFIEKPSLFSQILSLFMPSEKEEDVEKRDDLSETNSIAEYSKENEIRYNFWAQKVKFTNFNEKKYFITTYYFTVIKKTWCEFHLKFYGIQLLTPFKHCKTQIFTLSKKFYAGYGEECPPKRVLLLPGKYIVKGLCEYFDDKIHSRLLPSHVRLPEIAITVNSNKVLKNFWTNSFDEAVEYTKWIIGYIGSYLPFSTNVEKHFNNIYENDSKLWLNILQKYYNNFESENVKKVTDLFLQKSKAKQFLQNYEKMENNAYFYEKELIKTRKSIILDILFYKTDAILNEYLKNNENIPIIFKTNFDFANFESKMKNESIFDILWSIFTYNFYPKSLQKPKNICPKLLNENVNFEQKNEIINIQPNLKSKNRKNVKNVTSLFLKFAEESDIRKTFILIKNALIFGNFGTALFYLNKISSENQTIPNYKIFDKIIIQILKQLGWKHLIEAHENALLDRHRNYFRMF</sequence>
<organism evidence="1 2">
    <name type="scientific">Panagrolaimus sp. PS1159</name>
    <dbReference type="NCBI Taxonomy" id="55785"/>
    <lineage>
        <taxon>Eukaryota</taxon>
        <taxon>Metazoa</taxon>
        <taxon>Ecdysozoa</taxon>
        <taxon>Nematoda</taxon>
        <taxon>Chromadorea</taxon>
        <taxon>Rhabditida</taxon>
        <taxon>Tylenchina</taxon>
        <taxon>Panagrolaimomorpha</taxon>
        <taxon>Panagrolaimoidea</taxon>
        <taxon>Panagrolaimidae</taxon>
        <taxon>Panagrolaimus</taxon>
    </lineage>
</organism>
<name>A0AC35GLR2_9BILA</name>
<protein>
    <submittedName>
        <fullName evidence="2">Peptidase S8/S53 domain-containing protein</fullName>
    </submittedName>
</protein>
<reference evidence="2" key="1">
    <citation type="submission" date="2022-11" db="UniProtKB">
        <authorList>
            <consortium name="WormBaseParasite"/>
        </authorList>
    </citation>
    <scope>IDENTIFICATION</scope>
</reference>
<evidence type="ECO:0000313" key="1">
    <source>
        <dbReference type="Proteomes" id="UP000887580"/>
    </source>
</evidence>
<dbReference type="WBParaSite" id="PS1159_v2.g6333.t1">
    <property type="protein sequence ID" value="PS1159_v2.g6333.t1"/>
    <property type="gene ID" value="PS1159_v2.g6333"/>
</dbReference>
<dbReference type="Proteomes" id="UP000887580">
    <property type="component" value="Unplaced"/>
</dbReference>
<evidence type="ECO:0000313" key="2">
    <source>
        <dbReference type="WBParaSite" id="PS1159_v2.g6333.t1"/>
    </source>
</evidence>
<proteinExistence type="predicted"/>
<accession>A0AC35GLR2</accession>